<dbReference type="AlphaFoldDB" id="A0A9N7YB17"/>
<gene>
    <name evidence="2" type="ORF">PLEPLA_LOCUS7034</name>
</gene>
<feature type="compositionally biased region" description="Basic and acidic residues" evidence="1">
    <location>
        <begin position="169"/>
        <end position="180"/>
    </location>
</feature>
<protein>
    <submittedName>
        <fullName evidence="2">Uncharacterized protein</fullName>
    </submittedName>
</protein>
<organism evidence="2 3">
    <name type="scientific">Pleuronectes platessa</name>
    <name type="common">European plaice</name>
    <dbReference type="NCBI Taxonomy" id="8262"/>
    <lineage>
        <taxon>Eukaryota</taxon>
        <taxon>Metazoa</taxon>
        <taxon>Chordata</taxon>
        <taxon>Craniata</taxon>
        <taxon>Vertebrata</taxon>
        <taxon>Euteleostomi</taxon>
        <taxon>Actinopterygii</taxon>
        <taxon>Neopterygii</taxon>
        <taxon>Teleostei</taxon>
        <taxon>Neoteleostei</taxon>
        <taxon>Acanthomorphata</taxon>
        <taxon>Carangaria</taxon>
        <taxon>Pleuronectiformes</taxon>
        <taxon>Pleuronectoidei</taxon>
        <taxon>Pleuronectidae</taxon>
        <taxon>Pleuronectes</taxon>
    </lineage>
</organism>
<evidence type="ECO:0000313" key="2">
    <source>
        <dbReference type="EMBL" id="CAB1419206.1"/>
    </source>
</evidence>
<evidence type="ECO:0000313" key="3">
    <source>
        <dbReference type="Proteomes" id="UP001153269"/>
    </source>
</evidence>
<evidence type="ECO:0000256" key="1">
    <source>
        <dbReference type="SAM" id="MobiDB-lite"/>
    </source>
</evidence>
<comment type="caution">
    <text evidence="2">The sequence shown here is derived from an EMBL/GenBank/DDBJ whole genome shotgun (WGS) entry which is preliminary data.</text>
</comment>
<proteinExistence type="predicted"/>
<dbReference type="EMBL" id="CADEAL010000372">
    <property type="protein sequence ID" value="CAB1419206.1"/>
    <property type="molecule type" value="Genomic_DNA"/>
</dbReference>
<dbReference type="Proteomes" id="UP001153269">
    <property type="component" value="Unassembled WGS sequence"/>
</dbReference>
<reference evidence="2" key="1">
    <citation type="submission" date="2020-03" db="EMBL/GenBank/DDBJ databases">
        <authorList>
            <person name="Weist P."/>
        </authorList>
    </citation>
    <scope>NUCLEOTIDE SEQUENCE</scope>
</reference>
<sequence length="238" mass="25582">MKERQKRGGEEGEEKACLNWPVWPRWAVMVVACQTLCLNSWPGLTCIPCIRPTTTNSSVLFGSFQCQAWESCATHIYTPLHSSGGLSDGDRCTALGCCPARHSGDVTSPEDLRVPVLISELERLPLCLNTCREQESPRAAAEVQPAPVVSKPLEDGGMDVGMGVSEAVRTGERQTDRQTDVEAGGEIGREKERSVHGVPYVSPRCSLCPAASEGREETGTGSQVPLAANVGKLVMSSR</sequence>
<accession>A0A9N7YB17</accession>
<name>A0A9N7YB17_PLEPL</name>
<feature type="region of interest" description="Disordered" evidence="1">
    <location>
        <begin position="138"/>
        <end position="196"/>
    </location>
</feature>
<keyword evidence="3" id="KW-1185">Reference proteome</keyword>